<keyword evidence="7" id="KW-1185">Reference proteome</keyword>
<dbReference type="SUPFAM" id="SSF51679">
    <property type="entry name" value="Bacterial luciferase-like"/>
    <property type="match status" value="1"/>
</dbReference>
<keyword evidence="1" id="KW-0285">Flavoprotein</keyword>
<dbReference type="InterPro" id="IPR036661">
    <property type="entry name" value="Luciferase-like_sf"/>
</dbReference>
<keyword evidence="4 6" id="KW-0503">Monooxygenase</keyword>
<dbReference type="Proteomes" id="UP000230407">
    <property type="component" value="Unassembled WGS sequence"/>
</dbReference>
<dbReference type="RefSeq" id="WP_100201568.1">
    <property type="nucleotide sequence ID" value="NZ_PGGW01000023.1"/>
</dbReference>
<reference evidence="6 7" key="1">
    <citation type="submission" date="2017-11" db="EMBL/GenBank/DDBJ databases">
        <title>Streptomyces carmine sp. nov., a novel actinomycete isolated from Sophora alopecuroides in Xinjiang, China.</title>
        <authorList>
            <person name="Wang Y."/>
            <person name="Luo X."/>
            <person name="Wan C."/>
            <person name="Zhang L."/>
        </authorList>
    </citation>
    <scope>NUCLEOTIDE SEQUENCE [LARGE SCALE GENOMIC DNA]</scope>
    <source>
        <strain evidence="6 7">TRM SA0054</strain>
    </source>
</reference>
<dbReference type="InterPro" id="IPR051260">
    <property type="entry name" value="Diverse_substr_monoxygenases"/>
</dbReference>
<evidence type="ECO:0000256" key="3">
    <source>
        <dbReference type="ARBA" id="ARBA00023002"/>
    </source>
</evidence>
<gene>
    <name evidence="6" type="ORF">CUT44_08495</name>
</gene>
<evidence type="ECO:0000256" key="4">
    <source>
        <dbReference type="ARBA" id="ARBA00023033"/>
    </source>
</evidence>
<feature type="domain" description="Luciferase-like" evidence="5">
    <location>
        <begin position="29"/>
        <end position="305"/>
    </location>
</feature>
<dbReference type="PANTHER" id="PTHR30011">
    <property type="entry name" value="ALKANESULFONATE MONOOXYGENASE-RELATED"/>
    <property type="match status" value="1"/>
</dbReference>
<evidence type="ECO:0000313" key="7">
    <source>
        <dbReference type="Proteomes" id="UP000230407"/>
    </source>
</evidence>
<evidence type="ECO:0000256" key="2">
    <source>
        <dbReference type="ARBA" id="ARBA00022643"/>
    </source>
</evidence>
<keyword evidence="3" id="KW-0560">Oxidoreductase</keyword>
<dbReference type="GO" id="GO:0004497">
    <property type="term" value="F:monooxygenase activity"/>
    <property type="evidence" value="ECO:0007669"/>
    <property type="project" value="UniProtKB-KW"/>
</dbReference>
<name>A0A2M8M1V3_9ACTN</name>
<comment type="caution">
    <text evidence="6">The sequence shown here is derived from an EMBL/GenBank/DDBJ whole genome shotgun (WGS) entry which is preliminary data.</text>
</comment>
<evidence type="ECO:0000313" key="6">
    <source>
        <dbReference type="EMBL" id="PJE98180.1"/>
    </source>
</evidence>
<sequence length="357" mass="38997">MEGRVYLAAALDGLGSHPAAWRRADVPPTELFDPGRIVAMARLAERGMLDFVTLDDQFPSAPEPGHLHGALDAWLALTHAAGHTTRLGLFPTGVAHGDPAVMAARAVTLDRIAAGRGGWRPRVALSDEERRRATADPERYAAFTEERFAQADAFVAAVAEFWDSWREESLTDVRRVEPDGRHPGASLYARVPTPASGRPLTAVLAHFSTPYRLAARHADIVFVTPFDREDVVAIRAELAGLCTELRRVPTPLTVLADLNVILAETDSEAAARKRELDRWVPFSSDAATFTGTPDKLADLIEEWHRDGGVDGFRIRPAVLSEDLTATVEGLVPLLRERGLLTADHGLPLRGRIRRNTA</sequence>
<protein>
    <submittedName>
        <fullName evidence="6">FMNH2-dependent monooxygenase</fullName>
    </submittedName>
</protein>
<dbReference type="InterPro" id="IPR011251">
    <property type="entry name" value="Luciferase-like_dom"/>
</dbReference>
<accession>A0A2M8M1V3</accession>
<evidence type="ECO:0000256" key="1">
    <source>
        <dbReference type="ARBA" id="ARBA00022630"/>
    </source>
</evidence>
<dbReference type="GO" id="GO:0016705">
    <property type="term" value="F:oxidoreductase activity, acting on paired donors, with incorporation or reduction of molecular oxygen"/>
    <property type="evidence" value="ECO:0007669"/>
    <property type="project" value="InterPro"/>
</dbReference>
<organism evidence="6 7">
    <name type="scientific">Streptomyces carminius</name>
    <dbReference type="NCBI Taxonomy" id="2665496"/>
    <lineage>
        <taxon>Bacteria</taxon>
        <taxon>Bacillati</taxon>
        <taxon>Actinomycetota</taxon>
        <taxon>Actinomycetes</taxon>
        <taxon>Kitasatosporales</taxon>
        <taxon>Streptomycetaceae</taxon>
        <taxon>Streptomyces</taxon>
    </lineage>
</organism>
<dbReference type="EMBL" id="PGGW01000023">
    <property type="protein sequence ID" value="PJE98180.1"/>
    <property type="molecule type" value="Genomic_DNA"/>
</dbReference>
<evidence type="ECO:0000259" key="5">
    <source>
        <dbReference type="Pfam" id="PF00296"/>
    </source>
</evidence>
<dbReference type="PANTHER" id="PTHR30011:SF16">
    <property type="entry name" value="C2H2 FINGER DOMAIN TRANSCRIPTION FACTOR (EUROFUNG)-RELATED"/>
    <property type="match status" value="1"/>
</dbReference>
<keyword evidence="2" id="KW-0288">FMN</keyword>
<dbReference type="Gene3D" id="3.20.20.30">
    <property type="entry name" value="Luciferase-like domain"/>
    <property type="match status" value="1"/>
</dbReference>
<proteinExistence type="predicted"/>
<dbReference type="AlphaFoldDB" id="A0A2M8M1V3"/>
<dbReference type="Pfam" id="PF00296">
    <property type="entry name" value="Bac_luciferase"/>
    <property type="match status" value="1"/>
</dbReference>